<name>D6SRM7_9BACT</name>
<dbReference type="InterPro" id="IPR001296">
    <property type="entry name" value="Glyco_trans_1"/>
</dbReference>
<accession>D6SRM7</accession>
<comment type="pathway">
    <text evidence="3 8">Glycan biosynthesis; glycogen biosynthesis.</text>
</comment>
<sequence>MYSPPDICFVASEIYPFSKTGGLADVLGVMPLTLHNMGYNVCVITPLYGRISTSAYSPRLVYEDLNVGYPWPGITTDVLQAEFRGMPVYFLDRGEYFDRRYYYCTYKGDYFDNCERFIFFCRAAMSLMKAFGKAPRIIHAHDWHAALVSPYLYYQRRTDPYWKNTRSVFTIHNLAFQGRFSVRLFWDCGLPYDAWSMDGVEFYDSFNLLKGGISYADRITTVSPSYAEEILTPEYGCGLESVLQKRSKDLVGILNGSDYDVWDPSKDRYLEAGYSSRDLYGKYLCKKELLETLCLPERLLSRPVLGFIGRFRSQKGIDLLIELMPDLVRQDVGIVVLGEGDAEYENELMNLVEAYPGHVAGIVGYTEEMAHKIQAGTDIFLMPSRYEPCGLTQMYSLRYGTPPVATAVGGLKDTIIPYPEENSTGFVFPEPTARSFWGAIQNALALYQDADAWKKMVVRGMHQDFSWSRSAREYARLYQELGDGTGEI</sequence>
<dbReference type="RefSeq" id="WP_008870701.1">
    <property type="nucleotide sequence ID" value="NZ_ACJN02000003.1"/>
</dbReference>
<dbReference type="eggNOG" id="COG0297">
    <property type="taxonomic scope" value="Bacteria"/>
</dbReference>
<evidence type="ECO:0000313" key="12">
    <source>
        <dbReference type="Proteomes" id="UP000005496"/>
    </source>
</evidence>
<keyword evidence="7 8" id="KW-0320">Glycogen biosynthesis</keyword>
<dbReference type="HAMAP" id="MF_00484">
    <property type="entry name" value="Glycogen_synth"/>
    <property type="match status" value="1"/>
</dbReference>
<evidence type="ECO:0000256" key="5">
    <source>
        <dbReference type="ARBA" id="ARBA00022676"/>
    </source>
</evidence>
<comment type="caution">
    <text evidence="11">The sequence shown here is derived from an EMBL/GenBank/DDBJ whole genome shotgun (WGS) entry which is preliminary data.</text>
</comment>
<dbReference type="GO" id="GO:0005978">
    <property type="term" value="P:glycogen biosynthetic process"/>
    <property type="evidence" value="ECO:0007669"/>
    <property type="project" value="UniProtKB-UniRule"/>
</dbReference>
<evidence type="ECO:0000259" key="9">
    <source>
        <dbReference type="Pfam" id="PF00534"/>
    </source>
</evidence>
<evidence type="ECO:0000259" key="10">
    <source>
        <dbReference type="Pfam" id="PF08323"/>
    </source>
</evidence>
<dbReference type="GO" id="GO:0004373">
    <property type="term" value="F:alpha-1,4-glucan glucosyltransferase (UDP-glucose donor) activity"/>
    <property type="evidence" value="ECO:0007669"/>
    <property type="project" value="InterPro"/>
</dbReference>
<keyword evidence="6 8" id="KW-0808">Transferase</keyword>
<reference evidence="11" key="1">
    <citation type="submission" date="2010-05" db="EMBL/GenBank/DDBJ databases">
        <title>The draft genome of Desulfonatronospira thiodismutans ASO3-1.</title>
        <authorList>
            <consortium name="US DOE Joint Genome Institute (JGI-PGF)"/>
            <person name="Lucas S."/>
            <person name="Copeland A."/>
            <person name="Lapidus A."/>
            <person name="Cheng J.-F."/>
            <person name="Bruce D."/>
            <person name="Goodwin L."/>
            <person name="Pitluck S."/>
            <person name="Chertkov O."/>
            <person name="Brettin T."/>
            <person name="Detter J.C."/>
            <person name="Han C."/>
            <person name="Land M.L."/>
            <person name="Hauser L."/>
            <person name="Kyrpides N."/>
            <person name="Mikhailova N."/>
            <person name="Muyzer G."/>
            <person name="Woyke T."/>
        </authorList>
    </citation>
    <scope>NUCLEOTIDE SEQUENCE [LARGE SCALE GENOMIC DNA]</scope>
    <source>
        <strain evidence="11">ASO3-1</strain>
    </source>
</reference>
<feature type="domain" description="Starch synthase catalytic" evidence="10">
    <location>
        <begin position="7"/>
        <end position="245"/>
    </location>
</feature>
<comment type="function">
    <text evidence="2 8">Synthesizes alpha-1,4-glucan chains using ADP-glucose.</text>
</comment>
<gene>
    <name evidence="8" type="primary">glgA</name>
    <name evidence="11" type="ORF">Dthio_PD0671</name>
</gene>
<dbReference type="SUPFAM" id="SSF53756">
    <property type="entry name" value="UDP-Glycosyltransferase/glycogen phosphorylase"/>
    <property type="match status" value="1"/>
</dbReference>
<dbReference type="GO" id="GO:0009011">
    <property type="term" value="F:alpha-1,4-glucan glucosyltransferase (ADP-glucose donor) activity"/>
    <property type="evidence" value="ECO:0007669"/>
    <property type="project" value="UniProtKB-UniRule"/>
</dbReference>
<dbReference type="InterPro" id="IPR013534">
    <property type="entry name" value="Starch_synth_cat_dom"/>
</dbReference>
<keyword evidence="12" id="KW-1185">Reference proteome</keyword>
<evidence type="ECO:0000256" key="2">
    <source>
        <dbReference type="ARBA" id="ARBA00002764"/>
    </source>
</evidence>
<dbReference type="Pfam" id="PF00534">
    <property type="entry name" value="Glycos_transf_1"/>
    <property type="match status" value="1"/>
</dbReference>
<protein>
    <recommendedName>
        <fullName evidence="8">Glycogen synthase</fullName>
        <ecNumber evidence="8">2.4.1.21</ecNumber>
    </recommendedName>
    <alternativeName>
        <fullName evidence="8">Starch [bacterial glycogen] synthase</fullName>
    </alternativeName>
</protein>
<dbReference type="Pfam" id="PF08323">
    <property type="entry name" value="Glyco_transf_5"/>
    <property type="match status" value="1"/>
</dbReference>
<evidence type="ECO:0000256" key="7">
    <source>
        <dbReference type="ARBA" id="ARBA00023056"/>
    </source>
</evidence>
<proteinExistence type="inferred from homology"/>
<comment type="similarity">
    <text evidence="4 8">Belongs to the glycosyltransferase 1 family. Bacterial/plant glycogen synthase subfamily.</text>
</comment>
<keyword evidence="5 8" id="KW-0328">Glycosyltransferase</keyword>
<dbReference type="Proteomes" id="UP000005496">
    <property type="component" value="Unassembled WGS sequence"/>
</dbReference>
<dbReference type="OrthoDB" id="9808590at2"/>
<evidence type="ECO:0000256" key="1">
    <source>
        <dbReference type="ARBA" id="ARBA00001478"/>
    </source>
</evidence>
<dbReference type="EC" id="2.4.1.21" evidence="8"/>
<dbReference type="UniPathway" id="UPA00164"/>
<dbReference type="InterPro" id="IPR011835">
    <property type="entry name" value="GS/SS"/>
</dbReference>
<evidence type="ECO:0000313" key="11">
    <source>
        <dbReference type="EMBL" id="EFI33343.1"/>
    </source>
</evidence>
<dbReference type="Gene3D" id="3.40.50.2000">
    <property type="entry name" value="Glycogen Phosphorylase B"/>
    <property type="match status" value="2"/>
</dbReference>
<dbReference type="AlphaFoldDB" id="D6SRM7"/>
<evidence type="ECO:0000256" key="8">
    <source>
        <dbReference type="HAMAP-Rule" id="MF_00484"/>
    </source>
</evidence>
<organism evidence="11 12">
    <name type="scientific">Desulfonatronospira thiodismutans ASO3-1</name>
    <dbReference type="NCBI Taxonomy" id="555779"/>
    <lineage>
        <taxon>Bacteria</taxon>
        <taxon>Pseudomonadati</taxon>
        <taxon>Thermodesulfobacteriota</taxon>
        <taxon>Desulfovibrionia</taxon>
        <taxon>Desulfovibrionales</taxon>
        <taxon>Desulfonatronovibrionaceae</taxon>
        <taxon>Desulfonatronospira</taxon>
    </lineage>
</organism>
<feature type="domain" description="Glycosyl transferase family 1" evidence="9">
    <location>
        <begin position="302"/>
        <end position="455"/>
    </location>
</feature>
<evidence type="ECO:0000256" key="4">
    <source>
        <dbReference type="ARBA" id="ARBA00010281"/>
    </source>
</evidence>
<feature type="binding site" evidence="8">
    <location>
        <position position="19"/>
    </location>
    <ligand>
        <name>ADP-alpha-D-glucose</name>
        <dbReference type="ChEBI" id="CHEBI:57498"/>
    </ligand>
</feature>
<evidence type="ECO:0000256" key="6">
    <source>
        <dbReference type="ARBA" id="ARBA00022679"/>
    </source>
</evidence>
<comment type="catalytic activity">
    <reaction evidence="1 8">
        <text>[(1-&gt;4)-alpha-D-glucosyl](n) + ADP-alpha-D-glucose = [(1-&gt;4)-alpha-D-glucosyl](n+1) + ADP + H(+)</text>
        <dbReference type="Rhea" id="RHEA:18189"/>
        <dbReference type="Rhea" id="RHEA-COMP:9584"/>
        <dbReference type="Rhea" id="RHEA-COMP:9587"/>
        <dbReference type="ChEBI" id="CHEBI:15378"/>
        <dbReference type="ChEBI" id="CHEBI:15444"/>
        <dbReference type="ChEBI" id="CHEBI:57498"/>
        <dbReference type="ChEBI" id="CHEBI:456216"/>
        <dbReference type="EC" id="2.4.1.21"/>
    </reaction>
</comment>
<dbReference type="CDD" id="cd03791">
    <property type="entry name" value="GT5_Glycogen_synthase_DULL1-like"/>
    <property type="match status" value="1"/>
</dbReference>
<dbReference type="PANTHER" id="PTHR45825:SF11">
    <property type="entry name" value="ALPHA AMYLASE DOMAIN-CONTAINING PROTEIN"/>
    <property type="match status" value="1"/>
</dbReference>
<dbReference type="NCBIfam" id="TIGR02095">
    <property type="entry name" value="glgA"/>
    <property type="match status" value="1"/>
</dbReference>
<dbReference type="PANTHER" id="PTHR45825">
    <property type="entry name" value="GRANULE-BOUND STARCH SYNTHASE 1, CHLOROPLASTIC/AMYLOPLASTIC"/>
    <property type="match status" value="1"/>
</dbReference>
<dbReference type="EMBL" id="ACJN02000003">
    <property type="protein sequence ID" value="EFI33343.1"/>
    <property type="molecule type" value="Genomic_DNA"/>
</dbReference>
<evidence type="ECO:0000256" key="3">
    <source>
        <dbReference type="ARBA" id="ARBA00004964"/>
    </source>
</evidence>
<dbReference type="NCBIfam" id="NF001899">
    <property type="entry name" value="PRK00654.1-2"/>
    <property type="match status" value="1"/>
</dbReference>